<name>A0ABQ6B461_9BRAD</name>
<dbReference type="Proteomes" id="UP001156905">
    <property type="component" value="Unassembled WGS sequence"/>
</dbReference>
<evidence type="ECO:0000313" key="1">
    <source>
        <dbReference type="EMBL" id="GLR87685.1"/>
    </source>
</evidence>
<comment type="caution">
    <text evidence="1">The sequence shown here is derived from an EMBL/GenBank/DDBJ whole genome shotgun (WGS) entry which is preliminary data.</text>
</comment>
<sequence>MMALAAFKWLDRRYSRRSLPFSQARATGRAPWGAEIEEISSANADGAGCDRQHVDGQSLGVEMKKASLTGAALQVMNS</sequence>
<reference evidence="2" key="1">
    <citation type="journal article" date="2019" name="Int. J. Syst. Evol. Microbiol.">
        <title>The Global Catalogue of Microorganisms (GCM) 10K type strain sequencing project: providing services to taxonomists for standard genome sequencing and annotation.</title>
        <authorList>
            <consortium name="The Broad Institute Genomics Platform"/>
            <consortium name="The Broad Institute Genome Sequencing Center for Infectious Disease"/>
            <person name="Wu L."/>
            <person name="Ma J."/>
        </authorList>
    </citation>
    <scope>NUCLEOTIDE SEQUENCE [LARGE SCALE GENOMIC DNA]</scope>
    <source>
        <strain evidence="2">NBRC 102520</strain>
    </source>
</reference>
<protein>
    <submittedName>
        <fullName evidence="1">Uncharacterized protein</fullName>
    </submittedName>
</protein>
<organism evidence="1 2">
    <name type="scientific">Bradyrhizobium iriomotense</name>
    <dbReference type="NCBI Taxonomy" id="441950"/>
    <lineage>
        <taxon>Bacteria</taxon>
        <taxon>Pseudomonadati</taxon>
        <taxon>Pseudomonadota</taxon>
        <taxon>Alphaproteobacteria</taxon>
        <taxon>Hyphomicrobiales</taxon>
        <taxon>Nitrobacteraceae</taxon>
        <taxon>Bradyrhizobium</taxon>
    </lineage>
</organism>
<gene>
    <name evidence="1" type="ORF">GCM10007857_43960</name>
</gene>
<accession>A0ABQ6B461</accession>
<evidence type="ECO:0000313" key="2">
    <source>
        <dbReference type="Proteomes" id="UP001156905"/>
    </source>
</evidence>
<dbReference type="EMBL" id="BSOW01000015">
    <property type="protein sequence ID" value="GLR87685.1"/>
    <property type="molecule type" value="Genomic_DNA"/>
</dbReference>
<proteinExistence type="predicted"/>
<keyword evidence="2" id="KW-1185">Reference proteome</keyword>